<proteinExistence type="predicted"/>
<feature type="region of interest" description="Disordered" evidence="1">
    <location>
        <begin position="184"/>
        <end position="216"/>
    </location>
</feature>
<evidence type="ECO:0000256" key="1">
    <source>
        <dbReference type="SAM" id="MobiDB-lite"/>
    </source>
</evidence>
<comment type="caution">
    <text evidence="2">The sequence shown here is derived from an EMBL/GenBank/DDBJ whole genome shotgun (WGS) entry which is preliminary data.</text>
</comment>
<dbReference type="AlphaFoldDB" id="A0AAE1YED2"/>
<sequence length="216" mass="24737">MLKVMALRSSRFNHLPPLKHDKFYSFGFQFFDAIKDTPEVDVGFIQPTAENEKQLVINDDAIFEANDGERIFKIADNVVDEIRSQQPIVEVPRVMQLGVRRAIQSRVGKLKGDKRGESNNGEDEVVENYRISVEIENYGFSDSIEREDNDVDFEDDDAENRKEVVRDVYVKDASIDFESASYEDMVGSGDNFESEEDNERVDGIKVFNASEKYDPT</sequence>
<reference evidence="2" key="1">
    <citation type="submission" date="2020-06" db="EMBL/GenBank/DDBJ databases">
        <authorList>
            <person name="Li T."/>
            <person name="Hu X."/>
            <person name="Zhang T."/>
            <person name="Song X."/>
            <person name="Zhang H."/>
            <person name="Dai N."/>
            <person name="Sheng W."/>
            <person name="Hou X."/>
            <person name="Wei L."/>
        </authorList>
    </citation>
    <scope>NUCLEOTIDE SEQUENCE</scope>
    <source>
        <strain evidence="2">3651</strain>
        <tissue evidence="2">Leaf</tissue>
    </source>
</reference>
<accession>A0AAE1YED2</accession>
<keyword evidence="3" id="KW-1185">Reference proteome</keyword>
<protein>
    <submittedName>
        <fullName evidence="2">Uncharacterized protein</fullName>
    </submittedName>
</protein>
<evidence type="ECO:0000313" key="3">
    <source>
        <dbReference type="Proteomes" id="UP001293254"/>
    </source>
</evidence>
<organism evidence="2 3">
    <name type="scientific">Sesamum alatum</name>
    <dbReference type="NCBI Taxonomy" id="300844"/>
    <lineage>
        <taxon>Eukaryota</taxon>
        <taxon>Viridiplantae</taxon>
        <taxon>Streptophyta</taxon>
        <taxon>Embryophyta</taxon>
        <taxon>Tracheophyta</taxon>
        <taxon>Spermatophyta</taxon>
        <taxon>Magnoliopsida</taxon>
        <taxon>eudicotyledons</taxon>
        <taxon>Gunneridae</taxon>
        <taxon>Pentapetalae</taxon>
        <taxon>asterids</taxon>
        <taxon>lamiids</taxon>
        <taxon>Lamiales</taxon>
        <taxon>Pedaliaceae</taxon>
        <taxon>Sesamum</taxon>
    </lineage>
</organism>
<dbReference type="Proteomes" id="UP001293254">
    <property type="component" value="Unassembled WGS sequence"/>
</dbReference>
<gene>
    <name evidence="2" type="ORF">Salat_1151700</name>
</gene>
<reference evidence="2" key="2">
    <citation type="journal article" date="2024" name="Plant">
        <title>Genomic evolution and insights into agronomic trait innovations of Sesamum species.</title>
        <authorList>
            <person name="Miao H."/>
            <person name="Wang L."/>
            <person name="Qu L."/>
            <person name="Liu H."/>
            <person name="Sun Y."/>
            <person name="Le M."/>
            <person name="Wang Q."/>
            <person name="Wei S."/>
            <person name="Zheng Y."/>
            <person name="Lin W."/>
            <person name="Duan Y."/>
            <person name="Cao H."/>
            <person name="Xiong S."/>
            <person name="Wang X."/>
            <person name="Wei L."/>
            <person name="Li C."/>
            <person name="Ma Q."/>
            <person name="Ju M."/>
            <person name="Zhao R."/>
            <person name="Li G."/>
            <person name="Mu C."/>
            <person name="Tian Q."/>
            <person name="Mei H."/>
            <person name="Zhang T."/>
            <person name="Gao T."/>
            <person name="Zhang H."/>
        </authorList>
    </citation>
    <scope>NUCLEOTIDE SEQUENCE</scope>
    <source>
        <strain evidence="2">3651</strain>
    </source>
</reference>
<evidence type="ECO:0000313" key="2">
    <source>
        <dbReference type="EMBL" id="KAK4428520.1"/>
    </source>
</evidence>
<name>A0AAE1YED2_9LAMI</name>
<dbReference type="EMBL" id="JACGWO010000004">
    <property type="protein sequence ID" value="KAK4428520.1"/>
    <property type="molecule type" value="Genomic_DNA"/>
</dbReference>